<evidence type="ECO:0000313" key="2">
    <source>
        <dbReference type="EMBL" id="KAK1294484.1"/>
    </source>
</evidence>
<feature type="region of interest" description="Disordered" evidence="1">
    <location>
        <begin position="733"/>
        <end position="772"/>
    </location>
</feature>
<proteinExistence type="predicted"/>
<dbReference type="Proteomes" id="UP001180020">
    <property type="component" value="Unassembled WGS sequence"/>
</dbReference>
<sequence length="772" mass="83905">MELRSNSDGDVASPVAPEDGEIFAKMEAILQEKLSRSSSSSSSEESVKVSSIDEVRLSLEQALGGSSNRSSSSVRSVVPDSDLISMDGMHEGQAKDPVYDSSPSAIEKSLSNAATLEGPLFVSGSGSFNSTSSASDMQVETLMNFSAETEVTTTGGSPWVVSLNLSPVEENEPSSRDPNTISETDVIHAGFLEASKEECSDSPIFEQIAQEHSSPSSLETKSSLSVNTDNEAVNKFEDEGLGNVLNLPSIPGDVVEDCKHEEEHEVMSSPVLNATVTESELFILHNQYIKETGSDDDMKSFTALNILDPAHDSMESSNFIEKEPELHKSNSCTSLTDEERTDGVTQEVKEMKAIDEDLLSELDVVGEYHVPELITFDQEVSNEHCLSTDDPETVKADVGGDAELMIADSELHDFNAIPYEDIHVAFSQFHEAGETEKISSEDPTLEGKKSSLEGDSELLNLEMTYLEVSNAGPAGSVPFELVDDKSQLAEFEISHSELLQGETRWDMMEVHSDLHVIDATSIEDIDSALKPVSEDSINDSTVEGREQIQAEVESAFKQISEENLENSVSSESESEANPSEMSTKDAHSELMVDDKMEEPFVANLVVDDREPIPAKDDSDLPVLEANSVEDSETTFEEVSEENHETPTSPKLESQAAQLETLAHSEPEEVPSGLHVVEAKSIEDIQLLLKPVHADEISTVSADLEHRSSEAEPTEVRFETLVYEVHSSQVIDLAAEESIDDPSSSEVTIEKKRKKNKSSKSSSSSSSSSSDSD</sequence>
<evidence type="ECO:0000256" key="1">
    <source>
        <dbReference type="SAM" id="MobiDB-lite"/>
    </source>
</evidence>
<dbReference type="AlphaFoldDB" id="A0AAV9D167"/>
<feature type="compositionally biased region" description="Polar residues" evidence="1">
    <location>
        <begin position="645"/>
        <end position="657"/>
    </location>
</feature>
<feature type="compositionally biased region" description="Low complexity" evidence="1">
    <location>
        <begin position="758"/>
        <end position="772"/>
    </location>
</feature>
<comment type="caution">
    <text evidence="2">The sequence shown here is derived from an EMBL/GenBank/DDBJ whole genome shotgun (WGS) entry which is preliminary data.</text>
</comment>
<feature type="compositionally biased region" description="Basic and acidic residues" evidence="1">
    <location>
        <begin position="607"/>
        <end position="618"/>
    </location>
</feature>
<feature type="region of interest" description="Disordered" evidence="1">
    <location>
        <begin position="83"/>
        <end position="103"/>
    </location>
</feature>
<keyword evidence="3" id="KW-1185">Reference proteome</keyword>
<reference evidence="2" key="2">
    <citation type="submission" date="2023-06" db="EMBL/GenBank/DDBJ databases">
        <authorList>
            <person name="Ma L."/>
            <person name="Liu K.-W."/>
            <person name="Li Z."/>
            <person name="Hsiao Y.-Y."/>
            <person name="Qi Y."/>
            <person name="Fu T."/>
            <person name="Tang G."/>
            <person name="Zhang D."/>
            <person name="Sun W.-H."/>
            <person name="Liu D.-K."/>
            <person name="Li Y."/>
            <person name="Chen G.-Z."/>
            <person name="Liu X.-D."/>
            <person name="Liao X.-Y."/>
            <person name="Jiang Y.-T."/>
            <person name="Yu X."/>
            <person name="Hao Y."/>
            <person name="Huang J."/>
            <person name="Zhao X.-W."/>
            <person name="Ke S."/>
            <person name="Chen Y.-Y."/>
            <person name="Wu W.-L."/>
            <person name="Hsu J.-L."/>
            <person name="Lin Y.-F."/>
            <person name="Huang M.-D."/>
            <person name="Li C.-Y."/>
            <person name="Huang L."/>
            <person name="Wang Z.-W."/>
            <person name="Zhao X."/>
            <person name="Zhong W.-Y."/>
            <person name="Peng D.-H."/>
            <person name="Ahmad S."/>
            <person name="Lan S."/>
            <person name="Zhang J.-S."/>
            <person name="Tsai W.-C."/>
            <person name="Van De Peer Y."/>
            <person name="Liu Z.-J."/>
        </authorList>
    </citation>
    <scope>NUCLEOTIDE SEQUENCE</scope>
    <source>
        <strain evidence="2">CP</strain>
        <tissue evidence="2">Leaves</tissue>
    </source>
</reference>
<name>A0AAV9D167_ACOCL</name>
<reference evidence="2" key="1">
    <citation type="journal article" date="2023" name="Nat. Commun.">
        <title>Diploid and tetraploid genomes of Acorus and the evolution of monocots.</title>
        <authorList>
            <person name="Ma L."/>
            <person name="Liu K.W."/>
            <person name="Li Z."/>
            <person name="Hsiao Y.Y."/>
            <person name="Qi Y."/>
            <person name="Fu T."/>
            <person name="Tang G.D."/>
            <person name="Zhang D."/>
            <person name="Sun W.H."/>
            <person name="Liu D.K."/>
            <person name="Li Y."/>
            <person name="Chen G.Z."/>
            <person name="Liu X.D."/>
            <person name="Liao X.Y."/>
            <person name="Jiang Y.T."/>
            <person name="Yu X."/>
            <person name="Hao Y."/>
            <person name="Huang J."/>
            <person name="Zhao X.W."/>
            <person name="Ke S."/>
            <person name="Chen Y.Y."/>
            <person name="Wu W.L."/>
            <person name="Hsu J.L."/>
            <person name="Lin Y.F."/>
            <person name="Huang M.D."/>
            <person name="Li C.Y."/>
            <person name="Huang L."/>
            <person name="Wang Z.W."/>
            <person name="Zhao X."/>
            <person name="Zhong W.Y."/>
            <person name="Peng D.H."/>
            <person name="Ahmad S."/>
            <person name="Lan S."/>
            <person name="Zhang J.S."/>
            <person name="Tsai W.C."/>
            <person name="Van de Peer Y."/>
            <person name="Liu Z.J."/>
        </authorList>
    </citation>
    <scope>NUCLEOTIDE SEQUENCE</scope>
    <source>
        <strain evidence="2">CP</strain>
    </source>
</reference>
<feature type="region of interest" description="Disordered" evidence="1">
    <location>
        <begin position="607"/>
        <end position="659"/>
    </location>
</feature>
<feature type="region of interest" description="Disordered" evidence="1">
    <location>
        <begin position="560"/>
        <end position="586"/>
    </location>
</feature>
<feature type="region of interest" description="Disordered" evidence="1">
    <location>
        <begin position="33"/>
        <end position="52"/>
    </location>
</feature>
<feature type="compositionally biased region" description="Acidic residues" evidence="1">
    <location>
        <begin position="627"/>
        <end position="639"/>
    </location>
</feature>
<dbReference type="PANTHER" id="PTHR33870:SF4">
    <property type="entry name" value="CARDIOMYOPATHY-ASSOCIATED PROTEIN"/>
    <property type="match status" value="1"/>
</dbReference>
<feature type="compositionally biased region" description="Basic and acidic residues" evidence="1">
    <location>
        <begin position="88"/>
        <end position="98"/>
    </location>
</feature>
<accession>A0AAV9D167</accession>
<evidence type="ECO:0000313" key="3">
    <source>
        <dbReference type="Proteomes" id="UP001180020"/>
    </source>
</evidence>
<organism evidence="2 3">
    <name type="scientific">Acorus calamus</name>
    <name type="common">Sweet flag</name>
    <dbReference type="NCBI Taxonomy" id="4465"/>
    <lineage>
        <taxon>Eukaryota</taxon>
        <taxon>Viridiplantae</taxon>
        <taxon>Streptophyta</taxon>
        <taxon>Embryophyta</taxon>
        <taxon>Tracheophyta</taxon>
        <taxon>Spermatophyta</taxon>
        <taxon>Magnoliopsida</taxon>
        <taxon>Liliopsida</taxon>
        <taxon>Acoraceae</taxon>
        <taxon>Acorus</taxon>
    </lineage>
</organism>
<protein>
    <submittedName>
        <fullName evidence="2">Uncharacterized protein</fullName>
    </submittedName>
</protein>
<dbReference type="EMBL" id="JAUJYO010000016">
    <property type="protein sequence ID" value="KAK1294484.1"/>
    <property type="molecule type" value="Genomic_DNA"/>
</dbReference>
<gene>
    <name evidence="2" type="ORF">QJS10_CPA16g01243</name>
</gene>
<feature type="compositionally biased region" description="Low complexity" evidence="1">
    <location>
        <begin position="565"/>
        <end position="581"/>
    </location>
</feature>
<dbReference type="PANTHER" id="PTHR33870">
    <property type="entry name" value="CARDIOMYOPATHY-ASSOCIATED PROTEIN"/>
    <property type="match status" value="1"/>
</dbReference>